<evidence type="ECO:0000313" key="2">
    <source>
        <dbReference type="EMBL" id="TWG23200.1"/>
    </source>
</evidence>
<dbReference type="GO" id="GO:0003677">
    <property type="term" value="F:DNA binding"/>
    <property type="evidence" value="ECO:0007669"/>
    <property type="project" value="InterPro"/>
</dbReference>
<dbReference type="AlphaFoldDB" id="A0A561WHB2"/>
<dbReference type="InterPro" id="IPR001387">
    <property type="entry name" value="Cro/C1-type_HTH"/>
</dbReference>
<dbReference type="EMBL" id="VIXA01000002">
    <property type="protein sequence ID" value="TWG23200.1"/>
    <property type="molecule type" value="Genomic_DNA"/>
</dbReference>
<dbReference type="Gene3D" id="1.10.260.40">
    <property type="entry name" value="lambda repressor-like DNA-binding domains"/>
    <property type="match status" value="1"/>
</dbReference>
<dbReference type="CDD" id="cd00093">
    <property type="entry name" value="HTH_XRE"/>
    <property type="match status" value="1"/>
</dbReference>
<organism evidence="2 3">
    <name type="scientific">Micromonospora palomenae</name>
    <dbReference type="NCBI Taxonomy" id="1461247"/>
    <lineage>
        <taxon>Bacteria</taxon>
        <taxon>Bacillati</taxon>
        <taxon>Actinomycetota</taxon>
        <taxon>Actinomycetes</taxon>
        <taxon>Micromonosporales</taxon>
        <taxon>Micromonosporaceae</taxon>
        <taxon>Micromonospora</taxon>
    </lineage>
</organism>
<gene>
    <name evidence="2" type="ORF">FHX75_121747</name>
</gene>
<evidence type="ECO:0000313" key="3">
    <source>
        <dbReference type="Proteomes" id="UP000319927"/>
    </source>
</evidence>
<dbReference type="PROSITE" id="PS50943">
    <property type="entry name" value="HTH_CROC1"/>
    <property type="match status" value="1"/>
</dbReference>
<proteinExistence type="predicted"/>
<comment type="caution">
    <text evidence="2">The sequence shown here is derived from an EMBL/GenBank/DDBJ whole genome shotgun (WGS) entry which is preliminary data.</text>
</comment>
<protein>
    <submittedName>
        <fullName evidence="2">Transcriptional regulator with XRE-family HTH domain</fullName>
    </submittedName>
</protein>
<name>A0A561WHB2_9ACTN</name>
<keyword evidence="3" id="KW-1185">Reference proteome</keyword>
<dbReference type="Pfam" id="PF13560">
    <property type="entry name" value="HTH_31"/>
    <property type="match status" value="1"/>
</dbReference>
<sequence length="219" mass="23999">MLPSGQQSKASEGGGRWIRAAGQCVSLHHSGTGFPQPRPQGLLPVEGGRQGAGMASALDPPPTGPTVGQFPIAGLVRKARRIAGLGQRQMARFARVAPSTVGRVETGEMTPSLAVLERLLGAAGLYLAVVDPDGRVIQPMADWDDTRDGAGRRYPSHLDTILDPEPGEWWGDIYGLARPPETFHRCPIDREARRRRSQWEVRVAQHRHLPPPKDMRERY</sequence>
<dbReference type="SMART" id="SM00530">
    <property type="entry name" value="HTH_XRE"/>
    <property type="match status" value="1"/>
</dbReference>
<accession>A0A561WHB2</accession>
<dbReference type="SUPFAM" id="SSF47413">
    <property type="entry name" value="lambda repressor-like DNA-binding domains"/>
    <property type="match status" value="1"/>
</dbReference>
<dbReference type="Proteomes" id="UP000319927">
    <property type="component" value="Unassembled WGS sequence"/>
</dbReference>
<evidence type="ECO:0000259" key="1">
    <source>
        <dbReference type="PROSITE" id="PS50943"/>
    </source>
</evidence>
<dbReference type="InterPro" id="IPR010982">
    <property type="entry name" value="Lambda_DNA-bd_dom_sf"/>
</dbReference>
<reference evidence="2 3" key="1">
    <citation type="submission" date="2019-06" db="EMBL/GenBank/DDBJ databases">
        <title>Sequencing the genomes of 1000 actinobacteria strains.</title>
        <authorList>
            <person name="Klenk H.-P."/>
        </authorList>
    </citation>
    <scope>NUCLEOTIDE SEQUENCE [LARGE SCALE GENOMIC DNA]</scope>
    <source>
        <strain evidence="2 3">DSM 102131</strain>
    </source>
</reference>
<feature type="domain" description="HTH cro/C1-type" evidence="1">
    <location>
        <begin position="76"/>
        <end position="127"/>
    </location>
</feature>